<dbReference type="EMBL" id="AVOT02116954">
    <property type="protein sequence ID" value="MBW0584104.1"/>
    <property type="molecule type" value="Genomic_DNA"/>
</dbReference>
<proteinExistence type="predicted"/>
<feature type="signal peptide" evidence="2">
    <location>
        <begin position="1"/>
        <end position="24"/>
    </location>
</feature>
<feature type="compositionally biased region" description="Acidic residues" evidence="1">
    <location>
        <begin position="79"/>
        <end position="90"/>
    </location>
</feature>
<keyword evidence="4" id="KW-1185">Reference proteome</keyword>
<gene>
    <name evidence="3" type="ORF">O181_123819</name>
</gene>
<feature type="region of interest" description="Disordered" evidence="1">
    <location>
        <begin position="132"/>
        <end position="182"/>
    </location>
</feature>
<dbReference type="AlphaFoldDB" id="A0A9Q3Q3M2"/>
<dbReference type="Proteomes" id="UP000765509">
    <property type="component" value="Unassembled WGS sequence"/>
</dbReference>
<organism evidence="3 4">
    <name type="scientific">Austropuccinia psidii MF-1</name>
    <dbReference type="NCBI Taxonomy" id="1389203"/>
    <lineage>
        <taxon>Eukaryota</taxon>
        <taxon>Fungi</taxon>
        <taxon>Dikarya</taxon>
        <taxon>Basidiomycota</taxon>
        <taxon>Pucciniomycotina</taxon>
        <taxon>Pucciniomycetes</taxon>
        <taxon>Pucciniales</taxon>
        <taxon>Sphaerophragmiaceae</taxon>
        <taxon>Austropuccinia</taxon>
    </lineage>
</organism>
<name>A0A9Q3Q3M2_9BASI</name>
<reference evidence="3" key="1">
    <citation type="submission" date="2021-03" db="EMBL/GenBank/DDBJ databases">
        <title>Draft genome sequence of rust myrtle Austropuccinia psidii MF-1, a brazilian biotype.</title>
        <authorList>
            <person name="Quecine M.C."/>
            <person name="Pachon D.M.R."/>
            <person name="Bonatelli M.L."/>
            <person name="Correr F.H."/>
            <person name="Franceschini L.M."/>
            <person name="Leite T.F."/>
            <person name="Margarido G.R.A."/>
            <person name="Almeida C.A."/>
            <person name="Ferrarezi J.A."/>
            <person name="Labate C.A."/>
        </authorList>
    </citation>
    <scope>NUCLEOTIDE SEQUENCE</scope>
    <source>
        <strain evidence="3">MF-1</strain>
    </source>
</reference>
<evidence type="ECO:0000256" key="2">
    <source>
        <dbReference type="SAM" id="SignalP"/>
    </source>
</evidence>
<evidence type="ECO:0000256" key="1">
    <source>
        <dbReference type="SAM" id="MobiDB-lite"/>
    </source>
</evidence>
<feature type="region of interest" description="Disordered" evidence="1">
    <location>
        <begin position="70"/>
        <end position="93"/>
    </location>
</feature>
<accession>A0A9Q3Q3M2</accession>
<feature type="chain" id="PRO_5040398096" evidence="2">
    <location>
        <begin position="25"/>
        <end position="217"/>
    </location>
</feature>
<comment type="caution">
    <text evidence="3">The sequence shown here is derived from an EMBL/GenBank/DDBJ whole genome shotgun (WGS) entry which is preliminary data.</text>
</comment>
<feature type="compositionally biased region" description="Low complexity" evidence="1">
    <location>
        <begin position="137"/>
        <end position="150"/>
    </location>
</feature>
<protein>
    <submittedName>
        <fullName evidence="3">Uncharacterized protein</fullName>
    </submittedName>
</protein>
<evidence type="ECO:0000313" key="4">
    <source>
        <dbReference type="Proteomes" id="UP000765509"/>
    </source>
</evidence>
<evidence type="ECO:0000313" key="3">
    <source>
        <dbReference type="EMBL" id="MBW0584104.1"/>
    </source>
</evidence>
<sequence>MISKRWLKFLILLVLNVWPREKIAFRTSTQNIQSATSVLLGRSHVVVLGQQLPTSAVPISRINTEGVVKRIRRTSDSPPDLDAEGSDEFDGDKVEVVDDPVGQQSSTSPSQPPAKRFQIGLISSTSRNFQPTLSAIPTSLPHSSPSSSHTRPAINPAGRPSPFNSPEPHKYSPLNNSNLRPSPVEEEQSFHLYCFLLPKYFTKEIIGLSKLPEKIQI</sequence>
<keyword evidence="2" id="KW-0732">Signal</keyword>